<dbReference type="Pfam" id="PF13976">
    <property type="entry name" value="gag_pre-integrs"/>
    <property type="match status" value="1"/>
</dbReference>
<dbReference type="InterPro" id="IPR025724">
    <property type="entry name" value="GAG-pre-integrase_dom"/>
</dbReference>
<dbReference type="EMBL" id="JBEDUW010000007">
    <property type="protein sequence ID" value="KAK9912321.1"/>
    <property type="molecule type" value="Genomic_DNA"/>
</dbReference>
<protein>
    <recommendedName>
        <fullName evidence="2">GAG-pre-integrase domain-containing protein</fullName>
    </recommendedName>
</protein>
<comment type="caution">
    <text evidence="3">The sequence shown here is derived from an EMBL/GenBank/DDBJ whole genome shotgun (WGS) entry which is preliminary data.</text>
</comment>
<feature type="domain" description="GAG-pre-integrase" evidence="2">
    <location>
        <begin position="79"/>
        <end position="122"/>
    </location>
</feature>
<evidence type="ECO:0000313" key="3">
    <source>
        <dbReference type="EMBL" id="KAK9912321.1"/>
    </source>
</evidence>
<sequence length="122" mass="13570">MITTTDGSHSPVSGEETVTLSPSLTLDIVLIVPSLAYSLLSVSQITFALSCLVIFWPAFCIFQDILTQKILGYGIRRGNLYYLDLTDTGCQILGRAHKAREVEEAKSKVWLWHQRLGHLSFG</sequence>
<keyword evidence="4" id="KW-1185">Reference proteome</keyword>
<dbReference type="AlphaFoldDB" id="A0AAW1VZ31"/>
<feature type="transmembrane region" description="Helical" evidence="1">
    <location>
        <begin position="35"/>
        <end position="62"/>
    </location>
</feature>
<keyword evidence="1" id="KW-0812">Transmembrane</keyword>
<keyword evidence="1" id="KW-1133">Transmembrane helix</keyword>
<reference evidence="3 4" key="1">
    <citation type="journal article" date="2023" name="G3 (Bethesda)">
        <title>A chromosome-length genome assembly and annotation of blackberry (Rubus argutus, cv. 'Hillquist').</title>
        <authorList>
            <person name="Bruna T."/>
            <person name="Aryal R."/>
            <person name="Dudchenko O."/>
            <person name="Sargent D.J."/>
            <person name="Mead D."/>
            <person name="Buti M."/>
            <person name="Cavallini A."/>
            <person name="Hytonen T."/>
            <person name="Andres J."/>
            <person name="Pham M."/>
            <person name="Weisz D."/>
            <person name="Mascagni F."/>
            <person name="Usai G."/>
            <person name="Natali L."/>
            <person name="Bassil N."/>
            <person name="Fernandez G.E."/>
            <person name="Lomsadze A."/>
            <person name="Armour M."/>
            <person name="Olukolu B."/>
            <person name="Poorten T."/>
            <person name="Britton C."/>
            <person name="Davik J."/>
            <person name="Ashrafi H."/>
            <person name="Aiden E.L."/>
            <person name="Borodovsky M."/>
            <person name="Worthington M."/>
        </authorList>
    </citation>
    <scope>NUCLEOTIDE SEQUENCE [LARGE SCALE GENOMIC DNA]</scope>
    <source>
        <strain evidence="3">PI 553951</strain>
    </source>
</reference>
<name>A0AAW1VZ31_RUBAR</name>
<accession>A0AAW1VZ31</accession>
<keyword evidence="1" id="KW-0472">Membrane</keyword>
<evidence type="ECO:0000313" key="4">
    <source>
        <dbReference type="Proteomes" id="UP001457282"/>
    </source>
</evidence>
<dbReference type="Proteomes" id="UP001457282">
    <property type="component" value="Unassembled WGS sequence"/>
</dbReference>
<organism evidence="3 4">
    <name type="scientific">Rubus argutus</name>
    <name type="common">Southern blackberry</name>
    <dbReference type="NCBI Taxonomy" id="59490"/>
    <lineage>
        <taxon>Eukaryota</taxon>
        <taxon>Viridiplantae</taxon>
        <taxon>Streptophyta</taxon>
        <taxon>Embryophyta</taxon>
        <taxon>Tracheophyta</taxon>
        <taxon>Spermatophyta</taxon>
        <taxon>Magnoliopsida</taxon>
        <taxon>eudicotyledons</taxon>
        <taxon>Gunneridae</taxon>
        <taxon>Pentapetalae</taxon>
        <taxon>rosids</taxon>
        <taxon>fabids</taxon>
        <taxon>Rosales</taxon>
        <taxon>Rosaceae</taxon>
        <taxon>Rosoideae</taxon>
        <taxon>Rosoideae incertae sedis</taxon>
        <taxon>Rubus</taxon>
    </lineage>
</organism>
<evidence type="ECO:0000259" key="2">
    <source>
        <dbReference type="Pfam" id="PF13976"/>
    </source>
</evidence>
<proteinExistence type="predicted"/>
<evidence type="ECO:0000256" key="1">
    <source>
        <dbReference type="SAM" id="Phobius"/>
    </source>
</evidence>
<gene>
    <name evidence="3" type="ORF">M0R45_036189</name>
</gene>